<dbReference type="CDD" id="cd20557">
    <property type="entry name" value="CYCLIN_ScPCL1-like"/>
    <property type="match status" value="1"/>
</dbReference>
<dbReference type="EMBL" id="LATX01002520">
    <property type="protein sequence ID" value="KTB27742.1"/>
    <property type="molecule type" value="Genomic_DNA"/>
</dbReference>
<dbReference type="InterPro" id="IPR029058">
    <property type="entry name" value="AB_hydrolase_fold"/>
</dbReference>
<evidence type="ECO:0000313" key="12">
    <source>
        <dbReference type="Proteomes" id="UP000054988"/>
    </source>
</evidence>
<dbReference type="InterPro" id="IPR006671">
    <property type="entry name" value="Cyclin_N"/>
</dbReference>
<keyword evidence="2 8" id="KW-0121">Carboxypeptidase</keyword>
<feature type="domain" description="Cyclin-like" evidence="10">
    <location>
        <begin position="523"/>
        <end position="609"/>
    </location>
</feature>
<dbReference type="Pfam" id="PF00134">
    <property type="entry name" value="Cyclin_N"/>
    <property type="match status" value="1"/>
</dbReference>
<gene>
    <name evidence="11" type="ORF">WG66_19662</name>
</gene>
<keyword evidence="3 8" id="KW-0645">Protease</keyword>
<dbReference type="PANTHER" id="PTHR11802">
    <property type="entry name" value="SERINE PROTEASE FAMILY S10 SERINE CARBOXYPEPTIDASE"/>
    <property type="match status" value="1"/>
</dbReference>
<feature type="region of interest" description="Disordered" evidence="9">
    <location>
        <begin position="799"/>
        <end position="872"/>
    </location>
</feature>
<comment type="similarity">
    <text evidence="7">Belongs to the cyclin family.</text>
</comment>
<feature type="signal peptide" evidence="8">
    <location>
        <begin position="1"/>
        <end position="21"/>
    </location>
</feature>
<evidence type="ECO:0000256" key="4">
    <source>
        <dbReference type="ARBA" id="ARBA00022729"/>
    </source>
</evidence>
<evidence type="ECO:0000256" key="2">
    <source>
        <dbReference type="ARBA" id="ARBA00022645"/>
    </source>
</evidence>
<dbReference type="PANTHER" id="PTHR11802:SF113">
    <property type="entry name" value="SERINE CARBOXYPEPTIDASE CTSA-4.1"/>
    <property type="match status" value="1"/>
</dbReference>
<evidence type="ECO:0000256" key="1">
    <source>
        <dbReference type="ARBA" id="ARBA00009431"/>
    </source>
</evidence>
<proteinExistence type="inferred from homology"/>
<dbReference type="InterPro" id="IPR001563">
    <property type="entry name" value="Peptidase_S10"/>
</dbReference>
<dbReference type="SUPFAM" id="SSF47954">
    <property type="entry name" value="Cyclin-like"/>
    <property type="match status" value="1"/>
</dbReference>
<protein>
    <recommendedName>
        <fullName evidence="8">Carboxypeptidase</fullName>
        <ecNumber evidence="8">3.4.16.-</ecNumber>
    </recommendedName>
</protein>
<evidence type="ECO:0000256" key="7">
    <source>
        <dbReference type="RuleBase" id="RU000383"/>
    </source>
</evidence>
<evidence type="ECO:0000313" key="11">
    <source>
        <dbReference type="EMBL" id="KTB27742.1"/>
    </source>
</evidence>
<dbReference type="PRINTS" id="PR00724">
    <property type="entry name" value="CRBOXYPTASEC"/>
</dbReference>
<comment type="similarity">
    <text evidence="1 8">Belongs to the peptidase S10 family.</text>
</comment>
<name>A0A0W0EUG2_MONRR</name>
<dbReference type="InterPro" id="IPR013763">
    <property type="entry name" value="Cyclin-like_dom"/>
</dbReference>
<dbReference type="InterPro" id="IPR018202">
    <property type="entry name" value="Ser_caboxypep_ser_AS"/>
</dbReference>
<reference evidence="11 12" key="1">
    <citation type="submission" date="2015-12" db="EMBL/GenBank/DDBJ databases">
        <title>Draft genome sequence of Moniliophthora roreri, the causal agent of frosty pod rot of cacao.</title>
        <authorList>
            <person name="Aime M.C."/>
            <person name="Diaz-Valderrama J.R."/>
            <person name="Kijpornyongpan T."/>
            <person name="Phillips-Mora W."/>
        </authorList>
    </citation>
    <scope>NUCLEOTIDE SEQUENCE [LARGE SCALE GENOMIC DNA]</scope>
    <source>
        <strain evidence="11 12">MCA 2952</strain>
    </source>
</reference>
<comment type="caution">
    <text evidence="11">The sequence shown here is derived from an EMBL/GenBank/DDBJ whole genome shotgun (WGS) entry which is preliminary data.</text>
</comment>
<keyword evidence="5 8" id="KW-0378">Hydrolase</keyword>
<feature type="region of interest" description="Disordered" evidence="9">
    <location>
        <begin position="698"/>
        <end position="764"/>
    </location>
</feature>
<sequence length="940" mass="104028">MKKRFLSLLFTTFALIPAIFASYSVSSSQEILTAGGRNPNITLNSVQGDQYSVLSHPRFPGHSVRVKKSEFCDPTVNVYTGYLDVSAGAKHLFFYFFESRRDPERDDVMMWINGGPGCSSSMGLLMELGPCTINMNATDPSSDGTTWNPYSWNEEANIFFLDQPVGVGFSYADYGETIETTEEAAKNVHAFITIFFETFKQFEGRALHLSGESYGGRYLPVFASEIYDQNQIAKKEGRPTINLQSVLIGNGNTGIPYLYQGRYEVECGTASLQVPFQPISQCVRMKQALPRCQEAIRVRCLDQFDLINCRAAINFCDSELSTPLYQSGRNPYDVSKMCVGDELCYAENSVIKSFLDLPKTRALLGVESPSNFSACSNEVGELFDKHMDKYAVPTQHYVSGLLDRGVRVLIYAGTYDWQCNWVSNKMWTDALEWHGSERYAKEEMRDWHVGGKKAGEVKGSFIDGMAFRPHPASLLPIGIHNPLLVQLVAQKPSVEMVDYIAREAVSMIQIDRDTPAAYWHLREFICQLVRYARIQVGTLLTTLIYFDRLRMKLDSVQGGFDTRLRVFLATLIVAAKYLNDSCPKNSHWEKYAACFPVSEINLMERQLLTLLDYDLRFDEEEACRYFAPFMAMRAQRASTRAIAVDKVTKASIARAQALLQAEAQAQQSSEVASLQPVPCNTSISSTLASAVREVAKRPSISHLAPARRESLAPPAMQRSHSTDSASSTCSSDIASLIDDTGSSSGSSSGWMTSDSESDSEEEYHHIEPRVYSNSSLDNYSDDQLPHIHRKSFIIRPIPSYAHKNGQLQNRSRKPSDSSVRTVTAPSPTNSSSFPSLSSHSRRSSSKRATSISTTATANGGGENPLASSATMPSISRSGLSGNFLTRIWGAAKAQAIGHDKAVSVDGEAQAHQVSSALRRLVLAPSRSTIPKSLRTSSMDV</sequence>
<dbReference type="Gene3D" id="1.10.287.410">
    <property type="match status" value="1"/>
</dbReference>
<dbReference type="EC" id="3.4.16.-" evidence="8"/>
<dbReference type="SMART" id="SM00385">
    <property type="entry name" value="CYCLIN"/>
    <property type="match status" value="1"/>
</dbReference>
<keyword evidence="4 8" id="KW-0732">Signal</keyword>
<dbReference type="GO" id="GO:0006508">
    <property type="term" value="P:proteolysis"/>
    <property type="evidence" value="ECO:0007669"/>
    <property type="project" value="UniProtKB-KW"/>
</dbReference>
<dbReference type="Gene3D" id="3.40.50.1820">
    <property type="entry name" value="alpha/beta hydrolase"/>
    <property type="match status" value="1"/>
</dbReference>
<dbReference type="Proteomes" id="UP000054988">
    <property type="component" value="Unassembled WGS sequence"/>
</dbReference>
<dbReference type="eggNOG" id="KOG1674">
    <property type="taxonomic scope" value="Eukaryota"/>
</dbReference>
<dbReference type="GO" id="GO:0000324">
    <property type="term" value="C:fungal-type vacuole"/>
    <property type="evidence" value="ECO:0007669"/>
    <property type="project" value="TreeGrafter"/>
</dbReference>
<accession>A0A0W0EUG2</accession>
<dbReference type="PROSITE" id="PS00131">
    <property type="entry name" value="CARBOXYPEPT_SER_SER"/>
    <property type="match status" value="1"/>
</dbReference>
<evidence type="ECO:0000256" key="9">
    <source>
        <dbReference type="SAM" id="MobiDB-lite"/>
    </source>
</evidence>
<evidence type="ECO:0000256" key="8">
    <source>
        <dbReference type="RuleBase" id="RU361156"/>
    </source>
</evidence>
<dbReference type="Gene3D" id="1.10.472.10">
    <property type="entry name" value="Cyclin-like"/>
    <property type="match status" value="1"/>
</dbReference>
<dbReference type="AlphaFoldDB" id="A0A0W0EUG2"/>
<dbReference type="GO" id="GO:0004185">
    <property type="term" value="F:serine-type carboxypeptidase activity"/>
    <property type="evidence" value="ECO:0007669"/>
    <property type="project" value="UniProtKB-UniRule"/>
</dbReference>
<dbReference type="InterPro" id="IPR036915">
    <property type="entry name" value="Cyclin-like_sf"/>
</dbReference>
<feature type="compositionally biased region" description="Low complexity" evidence="9">
    <location>
        <begin position="722"/>
        <end position="754"/>
    </location>
</feature>
<evidence type="ECO:0000256" key="3">
    <source>
        <dbReference type="ARBA" id="ARBA00022670"/>
    </source>
</evidence>
<evidence type="ECO:0000256" key="5">
    <source>
        <dbReference type="ARBA" id="ARBA00022801"/>
    </source>
</evidence>
<organism evidence="11 12">
    <name type="scientific">Moniliophthora roreri</name>
    <name type="common">Frosty pod rot fungus</name>
    <name type="synonym">Monilia roreri</name>
    <dbReference type="NCBI Taxonomy" id="221103"/>
    <lineage>
        <taxon>Eukaryota</taxon>
        <taxon>Fungi</taxon>
        <taxon>Dikarya</taxon>
        <taxon>Basidiomycota</taxon>
        <taxon>Agaricomycotina</taxon>
        <taxon>Agaricomycetes</taxon>
        <taxon>Agaricomycetidae</taxon>
        <taxon>Agaricales</taxon>
        <taxon>Marasmiineae</taxon>
        <taxon>Marasmiaceae</taxon>
        <taxon>Moniliophthora</taxon>
    </lineage>
</organism>
<evidence type="ECO:0000259" key="10">
    <source>
        <dbReference type="SMART" id="SM00385"/>
    </source>
</evidence>
<keyword evidence="6" id="KW-0325">Glycoprotein</keyword>
<dbReference type="Pfam" id="PF00450">
    <property type="entry name" value="Peptidase_S10"/>
    <property type="match status" value="1"/>
</dbReference>
<feature type="chain" id="PRO_5006774254" description="Carboxypeptidase" evidence="8">
    <location>
        <begin position="22"/>
        <end position="940"/>
    </location>
</feature>
<feature type="compositionally biased region" description="Low complexity" evidence="9">
    <location>
        <begin position="846"/>
        <end position="856"/>
    </location>
</feature>
<evidence type="ECO:0000256" key="6">
    <source>
        <dbReference type="ARBA" id="ARBA00023180"/>
    </source>
</evidence>
<dbReference type="SUPFAM" id="SSF53474">
    <property type="entry name" value="alpha/beta-Hydrolases"/>
    <property type="match status" value="1"/>
</dbReference>
<keyword evidence="7" id="KW-0195">Cyclin</keyword>
<feature type="compositionally biased region" description="Low complexity" evidence="9">
    <location>
        <begin position="823"/>
        <end position="838"/>
    </location>
</feature>